<feature type="transmembrane region" description="Helical" evidence="12">
    <location>
        <begin position="452"/>
        <end position="473"/>
    </location>
</feature>
<feature type="transmembrane region" description="Helical" evidence="12">
    <location>
        <begin position="131"/>
        <end position="157"/>
    </location>
</feature>
<comment type="subcellular location">
    <subcellularLocation>
        <location evidence="1">Cell inner membrane</location>
        <topology evidence="1">Multi-pass membrane protein</topology>
    </subcellularLocation>
</comment>
<organism evidence="13 14">
    <name type="scientific">Defluviitalea saccharophila</name>
    <dbReference type="NCBI Taxonomy" id="879970"/>
    <lineage>
        <taxon>Bacteria</taxon>
        <taxon>Bacillati</taxon>
        <taxon>Bacillota</taxon>
        <taxon>Clostridia</taxon>
        <taxon>Lachnospirales</taxon>
        <taxon>Defluviitaleaceae</taxon>
        <taxon>Defluviitalea</taxon>
    </lineage>
</organism>
<reference evidence="13 14" key="1">
    <citation type="submission" date="2023-03" db="EMBL/GenBank/DDBJ databases">
        <title>Novel Species.</title>
        <authorList>
            <person name="Ma S."/>
        </authorList>
    </citation>
    <scope>NUCLEOTIDE SEQUENCE [LARGE SCALE GENOMIC DNA]</scope>
    <source>
        <strain evidence="13 14">LIND6LT2</strain>
    </source>
</reference>
<dbReference type="EMBL" id="CP121687">
    <property type="protein sequence ID" value="WZL71261.1"/>
    <property type="molecule type" value="Genomic_DNA"/>
</dbReference>
<evidence type="ECO:0000256" key="6">
    <source>
        <dbReference type="ARBA" id="ARBA00022538"/>
    </source>
</evidence>
<dbReference type="InterPro" id="IPR003445">
    <property type="entry name" value="Cat_transpt"/>
</dbReference>
<feature type="transmembrane region" description="Helical" evidence="12">
    <location>
        <begin position="391"/>
        <end position="411"/>
    </location>
</feature>
<keyword evidence="7 12" id="KW-0812">Transmembrane</keyword>
<dbReference type="RefSeq" id="WP_341878224.1">
    <property type="nucleotide sequence ID" value="NZ_CP121687.1"/>
</dbReference>
<proteinExistence type="inferred from homology"/>
<accession>A0ABZ2Y9D6</accession>
<feature type="transmembrane region" description="Helical" evidence="12">
    <location>
        <begin position="328"/>
        <end position="356"/>
    </location>
</feature>
<evidence type="ECO:0000256" key="8">
    <source>
        <dbReference type="ARBA" id="ARBA00022958"/>
    </source>
</evidence>
<evidence type="ECO:0000256" key="3">
    <source>
        <dbReference type="ARBA" id="ARBA00022448"/>
    </source>
</evidence>
<dbReference type="PANTHER" id="PTHR32024:SF2">
    <property type="entry name" value="TRK SYSTEM POTASSIUM UPTAKE PROTEIN TRKG-RELATED"/>
    <property type="match status" value="1"/>
</dbReference>
<evidence type="ECO:0000256" key="7">
    <source>
        <dbReference type="ARBA" id="ARBA00022692"/>
    </source>
</evidence>
<keyword evidence="9 12" id="KW-1133">Transmembrane helix</keyword>
<dbReference type="Proteomes" id="UP001486565">
    <property type="component" value="Chromosome"/>
</dbReference>
<dbReference type="Pfam" id="PF02386">
    <property type="entry name" value="TrkH"/>
    <property type="match status" value="1"/>
</dbReference>
<keyword evidence="10" id="KW-0406">Ion transport</keyword>
<keyword evidence="5" id="KW-0997">Cell inner membrane</keyword>
<sequence length="481" mass="52875">MNYRIVGKTLGIILIIEALLMIPSFLISIYYNQVDKYPFLFCILLTGAVGFIMYKIKADKKAIKIKEGLAIASFGWIVLSIFGALPFVLSDSIPSYVDALFETISGFTTTGATLVNNVEAMPKGILFWRSFTHWIGGMGILVFTVAFLPVVGGFQMFKAESPGPTADRFVPRIKDTAKILYITYITMTLVQIGLLVLGGMSLFESAAHTFGTVGTGGLSTRNASIGAYNSIYIHMVIGIFMTLSGINFSLYYALFKRRWRDVIKDQELILYLGIILASTILIALNLKANLYENFGLALKDAFFQVSSIITTTGYATTDFDLWPAFSKAVLFLLMFVGGCAGSTAGGIKTIRILVLLKLIKREVQKIFHPRAIIPIRVGGEKVVSNETITGITSFFALYFFIFIVSTVLVSLEGIDFESSITSVAATLGNIGPGFGFIGPTRTFSGFSAWSKILFSILMLLGRLELFTMIALFVPKSWRNEI</sequence>
<evidence type="ECO:0000256" key="9">
    <source>
        <dbReference type="ARBA" id="ARBA00022989"/>
    </source>
</evidence>
<evidence type="ECO:0000256" key="2">
    <source>
        <dbReference type="ARBA" id="ARBA00009137"/>
    </source>
</evidence>
<feature type="transmembrane region" description="Helical" evidence="12">
    <location>
        <begin position="68"/>
        <end position="89"/>
    </location>
</feature>
<feature type="transmembrane region" description="Helical" evidence="12">
    <location>
        <begin position="12"/>
        <end position="31"/>
    </location>
</feature>
<evidence type="ECO:0000256" key="11">
    <source>
        <dbReference type="ARBA" id="ARBA00023136"/>
    </source>
</evidence>
<keyword evidence="3" id="KW-0813">Transport</keyword>
<feature type="transmembrane region" description="Helical" evidence="12">
    <location>
        <begin position="178"/>
        <end position="203"/>
    </location>
</feature>
<dbReference type="PIRSF" id="PIRSF006247">
    <property type="entry name" value="TrkH"/>
    <property type="match status" value="1"/>
</dbReference>
<feature type="transmembrane region" description="Helical" evidence="12">
    <location>
        <begin position="37"/>
        <end position="56"/>
    </location>
</feature>
<evidence type="ECO:0000313" key="14">
    <source>
        <dbReference type="Proteomes" id="UP001486565"/>
    </source>
</evidence>
<keyword evidence="6" id="KW-0633">Potassium transport</keyword>
<comment type="similarity">
    <text evidence="2">Belongs to the TrkH potassium transport family.</text>
</comment>
<keyword evidence="11 12" id="KW-0472">Membrane</keyword>
<dbReference type="PANTHER" id="PTHR32024">
    <property type="entry name" value="TRK SYSTEM POTASSIUM UPTAKE PROTEIN TRKG-RELATED"/>
    <property type="match status" value="1"/>
</dbReference>
<evidence type="ECO:0000256" key="4">
    <source>
        <dbReference type="ARBA" id="ARBA00022475"/>
    </source>
</evidence>
<gene>
    <name evidence="13" type="ORF">QBE51_07060</name>
</gene>
<dbReference type="InterPro" id="IPR004772">
    <property type="entry name" value="TrkH"/>
</dbReference>
<protein>
    <submittedName>
        <fullName evidence="13">TrkH family potassium uptake protein</fullName>
    </submittedName>
</protein>
<evidence type="ECO:0000313" key="13">
    <source>
        <dbReference type="EMBL" id="WZL71261.1"/>
    </source>
</evidence>
<name>A0ABZ2Y9D6_9FIRM</name>
<feature type="transmembrane region" description="Helical" evidence="12">
    <location>
        <begin position="231"/>
        <end position="255"/>
    </location>
</feature>
<keyword evidence="4" id="KW-1003">Cell membrane</keyword>
<keyword evidence="8" id="KW-0630">Potassium</keyword>
<feature type="transmembrane region" description="Helical" evidence="12">
    <location>
        <begin position="267"/>
        <end position="286"/>
    </location>
</feature>
<evidence type="ECO:0000256" key="10">
    <source>
        <dbReference type="ARBA" id="ARBA00023065"/>
    </source>
</evidence>
<keyword evidence="14" id="KW-1185">Reference proteome</keyword>
<evidence type="ECO:0000256" key="12">
    <source>
        <dbReference type="SAM" id="Phobius"/>
    </source>
</evidence>
<evidence type="ECO:0000256" key="5">
    <source>
        <dbReference type="ARBA" id="ARBA00022519"/>
    </source>
</evidence>
<evidence type="ECO:0000256" key="1">
    <source>
        <dbReference type="ARBA" id="ARBA00004429"/>
    </source>
</evidence>